<evidence type="ECO:0000313" key="4">
    <source>
        <dbReference type="EMBL" id="EBO6343899.1"/>
    </source>
</evidence>
<protein>
    <submittedName>
        <fullName evidence="3">DNA-binding protein</fullName>
    </submittedName>
</protein>
<comment type="caution">
    <text evidence="3">The sequence shown here is derived from an EMBL/GenBank/DDBJ whole genome shotgun (WGS) entry which is preliminary data.</text>
</comment>
<dbReference type="EMBL" id="AAGJDH010000065">
    <property type="protein sequence ID" value="EBO6343899.1"/>
    <property type="molecule type" value="Genomic_DNA"/>
</dbReference>
<sequence length="163" mass="18315">MDDSSLMQLLCSILMEQRTHESDYAVRAVRRHRENLEDFYMSLEELGGVLKINDVADILGISRQSVKVRVNNNQLIAFKQNEDFIFPAFQFTDSGLLHGFEEVMAAFDKDTHPMLRLGVLKAPISLGQGVVKNPIQIMQDGAKPNEMILAIRAPNQFGSHIAS</sequence>
<dbReference type="RefSeq" id="WP_058661562.1">
    <property type="nucleotide sequence ID" value="NZ_JBCIKQ010000001.1"/>
</dbReference>
<dbReference type="AlphaFoldDB" id="A0A5T8R500"/>
<dbReference type="EMBL" id="AACUYX010000001">
    <property type="protein sequence ID" value="EAM4541540.1"/>
    <property type="molecule type" value="Genomic_DNA"/>
</dbReference>
<evidence type="ECO:0000313" key="1">
    <source>
        <dbReference type="EMBL" id="EAM4541540.1"/>
    </source>
</evidence>
<dbReference type="GO" id="GO:0003677">
    <property type="term" value="F:DNA binding"/>
    <property type="evidence" value="ECO:0007669"/>
    <property type="project" value="UniProtKB-KW"/>
</dbReference>
<accession>A0A5T8R500</accession>
<keyword evidence="3" id="KW-0238">DNA-binding</keyword>
<proteinExistence type="predicted"/>
<name>A0A5T8R500_SALER</name>
<dbReference type="EMBL" id="AAMGZE010000002">
    <property type="protein sequence ID" value="EDH2675988.1"/>
    <property type="molecule type" value="Genomic_DNA"/>
</dbReference>
<evidence type="ECO:0000313" key="5">
    <source>
        <dbReference type="EMBL" id="ECZ1438490.1"/>
    </source>
</evidence>
<dbReference type="EMBL" id="AACYZQ010000039">
    <property type="protein sequence ID" value="EAN8902351.1"/>
    <property type="molecule type" value="Genomic_DNA"/>
</dbReference>
<dbReference type="EMBL" id="AAGGPD010000001">
    <property type="protein sequence ID" value="EBN7329595.1"/>
    <property type="molecule type" value="Genomic_DNA"/>
</dbReference>
<evidence type="ECO:0000313" key="2">
    <source>
        <dbReference type="EMBL" id="EAN8902351.1"/>
    </source>
</evidence>
<dbReference type="EMBL" id="AALFOU010000037">
    <property type="protein sequence ID" value="ECZ1438490.1"/>
    <property type="molecule type" value="Genomic_DNA"/>
</dbReference>
<evidence type="ECO:0000313" key="3">
    <source>
        <dbReference type="EMBL" id="EBN7329595.1"/>
    </source>
</evidence>
<reference evidence="3" key="1">
    <citation type="submission" date="2018-08" db="EMBL/GenBank/DDBJ databases">
        <authorList>
            <consortium name="PulseNet: The National Subtyping Network for Foodborne Disease Surveillance"/>
            <person name="Tarr C.L."/>
            <person name="Trees E."/>
            <person name="Katz L.S."/>
            <person name="Carleton-Romer H.A."/>
            <person name="Stroika S."/>
            <person name="Kucerova Z."/>
            <person name="Roache K.F."/>
            <person name="Sabol A.L."/>
            <person name="Besser J."/>
            <person name="Gerner-Smidt P."/>
        </authorList>
    </citation>
    <scope>NUCLEOTIDE SEQUENCE</scope>
    <source>
        <strain evidence="4">PNUSAS047177</strain>
        <strain evidence="3">PNUSAS049111</strain>
        <strain evidence="1">PNUSAS060601</strain>
        <strain evidence="2">PNUSAS064034</strain>
        <strain evidence="5">PNUSAS103024</strain>
        <strain evidence="6">PNUSAS106608</strain>
    </source>
</reference>
<gene>
    <name evidence="4" type="ORF">DV541_17070</name>
    <name evidence="3" type="ORF">DY826_01835</name>
    <name evidence="1" type="ORF">EFZ79_00510</name>
    <name evidence="2" type="ORF">EKP22_19945</name>
    <name evidence="5" type="ORF">F7338_12840</name>
    <name evidence="6" type="ORF">GC648_06190</name>
</gene>
<evidence type="ECO:0000313" key="6">
    <source>
        <dbReference type="EMBL" id="EDH2675988.1"/>
    </source>
</evidence>
<organism evidence="3">
    <name type="scientific">Salmonella enterica</name>
    <name type="common">Salmonella choleraesuis</name>
    <dbReference type="NCBI Taxonomy" id="28901"/>
    <lineage>
        <taxon>Bacteria</taxon>
        <taxon>Pseudomonadati</taxon>
        <taxon>Pseudomonadota</taxon>
        <taxon>Gammaproteobacteria</taxon>
        <taxon>Enterobacterales</taxon>
        <taxon>Enterobacteriaceae</taxon>
        <taxon>Salmonella</taxon>
    </lineage>
</organism>